<gene>
    <name evidence="2" type="ORF">K458DRAFT_468674</name>
</gene>
<dbReference type="PANTHER" id="PTHR33112">
    <property type="entry name" value="DOMAIN PROTEIN, PUTATIVE-RELATED"/>
    <property type="match status" value="1"/>
</dbReference>
<reference evidence="2" key="1">
    <citation type="journal article" date="2020" name="Stud. Mycol.">
        <title>101 Dothideomycetes genomes: a test case for predicting lifestyles and emergence of pathogens.</title>
        <authorList>
            <person name="Haridas S."/>
            <person name="Albert R."/>
            <person name="Binder M."/>
            <person name="Bloem J."/>
            <person name="Labutti K."/>
            <person name="Salamov A."/>
            <person name="Andreopoulos B."/>
            <person name="Baker S."/>
            <person name="Barry K."/>
            <person name="Bills G."/>
            <person name="Bluhm B."/>
            <person name="Cannon C."/>
            <person name="Castanera R."/>
            <person name="Culley D."/>
            <person name="Daum C."/>
            <person name="Ezra D."/>
            <person name="Gonzalez J."/>
            <person name="Henrissat B."/>
            <person name="Kuo A."/>
            <person name="Liang C."/>
            <person name="Lipzen A."/>
            <person name="Lutzoni F."/>
            <person name="Magnuson J."/>
            <person name="Mondo S."/>
            <person name="Nolan M."/>
            <person name="Ohm R."/>
            <person name="Pangilinan J."/>
            <person name="Park H.-J."/>
            <person name="Ramirez L."/>
            <person name="Alfaro M."/>
            <person name="Sun H."/>
            <person name="Tritt A."/>
            <person name="Yoshinaga Y."/>
            <person name="Zwiers L.-H."/>
            <person name="Turgeon B."/>
            <person name="Goodwin S."/>
            <person name="Spatafora J."/>
            <person name="Crous P."/>
            <person name="Grigoriev I."/>
        </authorList>
    </citation>
    <scope>NUCLEOTIDE SEQUENCE</scope>
    <source>
        <strain evidence="2">CBS 122367</strain>
    </source>
</reference>
<evidence type="ECO:0000259" key="1">
    <source>
        <dbReference type="Pfam" id="PF06985"/>
    </source>
</evidence>
<proteinExistence type="predicted"/>
<evidence type="ECO:0000313" key="3">
    <source>
        <dbReference type="Proteomes" id="UP000799291"/>
    </source>
</evidence>
<dbReference type="OrthoDB" id="2958217at2759"/>
<protein>
    <submittedName>
        <fullName evidence="2">HET-domain-containing protein</fullName>
    </submittedName>
</protein>
<dbReference type="PANTHER" id="PTHR33112:SF15">
    <property type="entry name" value="HETEROKARYON INCOMPATIBILITY DOMAIN-CONTAINING PROTEIN"/>
    <property type="match status" value="1"/>
</dbReference>
<sequence length="448" mass="51819">MPTLLRLNLEQFRHEIDRASLPLVFQDAIDYAKRAKLRYLWIDALCIIQDDEEDLSREISAMGNIYSNAHCNIVAAAAADRPVGLFAKGRLPHIPRPTIEFQRKDFSCHCQAFTRDTMSHNDIKLLRRGWVLQERLLSPRSIYFDDQLTWECSELVANEIFPEGLPGFREETPFKIQNLLKVNDIECPSCQVVHVERQMYDQWYKLVSTYMSCQLTYEDDTLPAISGLAKRFNKILNDEYLAGLWKQDLPLALLWFRKTSPKGKLKRTAPSWSWASTRWEIDHVFRLESPTIVAEIIEAKIEYQGADIYGKVTGGYLRMSGYLRPVKDTTSTWEMGCPSEFREWFDDGYSKRGKRSVKGAFYFLLAYRPATQVLSYCNPKKQKTVVWEPARSLGLILELVGDQTDTYRRIGAFAHPLGKHRSEEDAKFVSAFSSICTHCEVRREITII</sequence>
<evidence type="ECO:0000313" key="2">
    <source>
        <dbReference type="EMBL" id="KAF2676331.1"/>
    </source>
</evidence>
<accession>A0A6G1IED3</accession>
<dbReference type="EMBL" id="MU005636">
    <property type="protein sequence ID" value="KAF2676331.1"/>
    <property type="molecule type" value="Genomic_DNA"/>
</dbReference>
<dbReference type="Proteomes" id="UP000799291">
    <property type="component" value="Unassembled WGS sequence"/>
</dbReference>
<dbReference type="InterPro" id="IPR010730">
    <property type="entry name" value="HET"/>
</dbReference>
<dbReference type="Pfam" id="PF06985">
    <property type="entry name" value="HET"/>
    <property type="match status" value="1"/>
</dbReference>
<feature type="domain" description="Heterokaryon incompatibility" evidence="1">
    <location>
        <begin position="15"/>
        <end position="134"/>
    </location>
</feature>
<keyword evidence="3" id="KW-1185">Reference proteome</keyword>
<organism evidence="2 3">
    <name type="scientific">Lentithecium fluviatile CBS 122367</name>
    <dbReference type="NCBI Taxonomy" id="1168545"/>
    <lineage>
        <taxon>Eukaryota</taxon>
        <taxon>Fungi</taxon>
        <taxon>Dikarya</taxon>
        <taxon>Ascomycota</taxon>
        <taxon>Pezizomycotina</taxon>
        <taxon>Dothideomycetes</taxon>
        <taxon>Pleosporomycetidae</taxon>
        <taxon>Pleosporales</taxon>
        <taxon>Massarineae</taxon>
        <taxon>Lentitheciaceae</taxon>
        <taxon>Lentithecium</taxon>
    </lineage>
</organism>
<name>A0A6G1IED3_9PLEO</name>
<dbReference type="AlphaFoldDB" id="A0A6G1IED3"/>